<dbReference type="OrthoDB" id="162566at2"/>
<keyword evidence="2" id="KW-1185">Reference proteome</keyword>
<dbReference type="SUPFAM" id="SSF109854">
    <property type="entry name" value="DinB/YfiT-like putative metalloenzymes"/>
    <property type="match status" value="1"/>
</dbReference>
<organism evidence="1 2">
    <name type="scientific">Sphaerobacter thermophilus (strain ATCC 49802 / DSM 20745 / KCCM 41009 / NCIMB 13125 / S 6022)</name>
    <dbReference type="NCBI Taxonomy" id="479434"/>
    <lineage>
        <taxon>Bacteria</taxon>
        <taxon>Pseudomonadati</taxon>
        <taxon>Thermomicrobiota</taxon>
        <taxon>Thermomicrobia</taxon>
        <taxon>Sphaerobacterales</taxon>
        <taxon>Sphaerobacterineae</taxon>
        <taxon>Sphaerobacteraceae</taxon>
        <taxon>Sphaerobacter</taxon>
    </lineage>
</organism>
<sequence>MEPRQTKAQLLDTVRTTRADLERLIAAGEDRLEEPNAFGPWTFADVIAHLTGWRWLSVARMEAARDSTVPVPPWPSHLDLDEDVDEINEVIYAANRDRAAAEVLHDSRESFDRLEAALAAIPEDDLFDPTRVPWLNGRPLAAVIDGMANHFYEEHAPDIRAWLDGALAEGRTS</sequence>
<dbReference type="Gene3D" id="1.20.120.450">
    <property type="entry name" value="dinb family like domain"/>
    <property type="match status" value="1"/>
</dbReference>
<dbReference type="EMBL" id="CP001823">
    <property type="protein sequence ID" value="ACZ39650.1"/>
    <property type="molecule type" value="Genomic_DNA"/>
</dbReference>
<proteinExistence type="predicted"/>
<gene>
    <name evidence="1" type="ordered locus">Sthe_2228</name>
</gene>
<dbReference type="InterPro" id="IPR034660">
    <property type="entry name" value="DinB/YfiT-like"/>
</dbReference>
<protein>
    <recommendedName>
        <fullName evidence="3">Mycothiol-dependent maleylpyruvate isomerase metal-binding domain-containing protein</fullName>
    </recommendedName>
</protein>
<evidence type="ECO:0000313" key="2">
    <source>
        <dbReference type="Proteomes" id="UP000002027"/>
    </source>
</evidence>
<evidence type="ECO:0008006" key="3">
    <source>
        <dbReference type="Google" id="ProtNLM"/>
    </source>
</evidence>
<name>D1C6M5_SPHTD</name>
<dbReference type="Pfam" id="PF08020">
    <property type="entry name" value="DUF1706"/>
    <property type="match status" value="1"/>
</dbReference>
<dbReference type="Proteomes" id="UP000002027">
    <property type="component" value="Chromosome 1"/>
</dbReference>
<reference evidence="2" key="1">
    <citation type="submission" date="2009-11" db="EMBL/GenBank/DDBJ databases">
        <title>The complete chromosome 1 of Sphaerobacter thermophilus DSM 20745.</title>
        <authorList>
            <person name="Lucas S."/>
            <person name="Copeland A."/>
            <person name="Lapidus A."/>
            <person name="Glavina del Rio T."/>
            <person name="Dalin E."/>
            <person name="Tice H."/>
            <person name="Bruce D."/>
            <person name="Goodwin L."/>
            <person name="Pitluck S."/>
            <person name="Kyrpides N."/>
            <person name="Mavromatis K."/>
            <person name="Ivanova N."/>
            <person name="Mikhailova N."/>
            <person name="LaButti K.M."/>
            <person name="Clum A."/>
            <person name="Sun H.I."/>
            <person name="Brettin T."/>
            <person name="Detter J.C."/>
            <person name="Han C."/>
            <person name="Larimer F."/>
            <person name="Land M."/>
            <person name="Hauser L."/>
            <person name="Markowitz V."/>
            <person name="Cheng J.F."/>
            <person name="Hugenholtz P."/>
            <person name="Woyke T."/>
            <person name="Wu D."/>
            <person name="Steenblock K."/>
            <person name="Schneider S."/>
            <person name="Pukall R."/>
            <person name="Goeker M."/>
            <person name="Klenk H.P."/>
            <person name="Eisen J.A."/>
        </authorList>
    </citation>
    <scope>NUCLEOTIDE SEQUENCE [LARGE SCALE GENOMIC DNA]</scope>
    <source>
        <strain evidence="2">ATCC 49802 / DSM 20745 / S 6022</strain>
    </source>
</reference>
<dbReference type="eggNOG" id="COG4283">
    <property type="taxonomic scope" value="Bacteria"/>
</dbReference>
<accession>D1C6M5</accession>
<dbReference type="InterPro" id="IPR012550">
    <property type="entry name" value="DUF1706"/>
</dbReference>
<evidence type="ECO:0000313" key="1">
    <source>
        <dbReference type="EMBL" id="ACZ39650.1"/>
    </source>
</evidence>
<dbReference type="KEGG" id="sti:Sthe_2228"/>
<dbReference type="RefSeq" id="WP_012872695.1">
    <property type="nucleotide sequence ID" value="NC_013523.1"/>
</dbReference>
<reference evidence="1 2" key="2">
    <citation type="journal article" date="2010" name="Stand. Genomic Sci.">
        <title>Complete genome sequence of Desulfohalobium retbaense type strain (HR(100)).</title>
        <authorList>
            <person name="Spring S."/>
            <person name="Nolan M."/>
            <person name="Lapidus A."/>
            <person name="Glavina Del Rio T."/>
            <person name="Copeland A."/>
            <person name="Tice H."/>
            <person name="Cheng J.F."/>
            <person name="Lucas S."/>
            <person name="Land M."/>
            <person name="Chen F."/>
            <person name="Bruce D."/>
            <person name="Goodwin L."/>
            <person name="Pitluck S."/>
            <person name="Ivanova N."/>
            <person name="Mavromatis K."/>
            <person name="Mikhailova N."/>
            <person name="Pati A."/>
            <person name="Chen A."/>
            <person name="Palaniappan K."/>
            <person name="Hauser L."/>
            <person name="Chang Y.J."/>
            <person name="Jeffries C.D."/>
            <person name="Munk C."/>
            <person name="Kiss H."/>
            <person name="Chain P."/>
            <person name="Han C."/>
            <person name="Brettin T."/>
            <person name="Detter J.C."/>
            <person name="Schuler E."/>
            <person name="Goker M."/>
            <person name="Rohde M."/>
            <person name="Bristow J."/>
            <person name="Eisen J.A."/>
            <person name="Markowitz V."/>
            <person name="Hugenholtz P."/>
            <person name="Kyrpides N.C."/>
            <person name="Klenk H.P."/>
        </authorList>
    </citation>
    <scope>NUCLEOTIDE SEQUENCE [LARGE SCALE GENOMIC DNA]</scope>
    <source>
        <strain evidence="2">ATCC 49802 / DSM 20745 / S 6022</strain>
    </source>
</reference>
<dbReference type="HOGENOM" id="CLU_1546632_0_0_0"/>
<dbReference type="AlphaFoldDB" id="D1C6M5"/>
<dbReference type="InParanoid" id="D1C6M5"/>